<protein>
    <submittedName>
        <fullName evidence="3">538_t:CDS:1</fullName>
    </submittedName>
</protein>
<accession>A0A9N9BZU5</accession>
<proteinExistence type="predicted"/>
<sequence length="743" mass="84191">MTNFKIIRNIKTEFGGIEVTKLKSIKTGLSVVFINVEAPIVNGYFALATEAFDDYGCPHTLEHLVFLGSELYPYNGVLDVLANQSLAQSTNAWTSQDSTCYTIDTAGSQGFLNLLPIYVDHILFPTLIDSAHYTEVVYCEMQGIENSADARFENEYQHLLYPEGNGYRSDTGGKMECLRKLGVEKVRKYHSDYYKPDNLCLIVTGKLEMNELLKKLESLDERIALKGIPPSHKRPFVDSTPIPPLEKSIQKVVEFPDDDESIGQVMIIWLGPYIHEFVEIEDPLCTEQTRTTIIAKFENVPVEDLEELAEQVFKVFKRIVEEEKDGIDMDRMQNVIQRDRLKTIPFINVITGRNKSEGRKNVVQEYLDKDIPLKDLPYFIQYDLYLESFYGLPLNNKETGKQLSFEEVISELNKETISYDYSLGVGGGFGEIIRLEIKVEVRIQWLKDLLWNTEFTAERLKICATKLLNDIPQAKREGSNMSKTVSETIHYNPNSNKFALNVLNQERILPQVIKSLDTNPKLIINEFSKLREICDILKLNQPKTSWIDNFKVISNMPPLSPIPLAQHVLTESGRCPGNKSSFSIHVAKAPLMVLFELLQACEGLFYKTIRGQGLAYGVMLSISVESVAKKVGFGDGFEGAKSGVIHELVNQESNIQKAAKQSFILQALKNLDASFNRELISKVQKVKFEDLYSILIKYIVSLFLPETSNTVIISTPNNVESIQASFKSNGFDFKIKNLNDILN</sequence>
<dbReference type="InterPro" id="IPR011249">
    <property type="entry name" value="Metalloenz_LuxS/M16"/>
</dbReference>
<evidence type="ECO:0000313" key="4">
    <source>
        <dbReference type="Proteomes" id="UP000789706"/>
    </source>
</evidence>
<dbReference type="Proteomes" id="UP000789706">
    <property type="component" value="Unassembled WGS sequence"/>
</dbReference>
<dbReference type="AlphaFoldDB" id="A0A9N9BZU5"/>
<dbReference type="SUPFAM" id="SSF63411">
    <property type="entry name" value="LuxS/MPP-like metallohydrolase"/>
    <property type="match status" value="2"/>
</dbReference>
<dbReference type="EMBL" id="CAJVPK010001377">
    <property type="protein sequence ID" value="CAG8584128.1"/>
    <property type="molecule type" value="Genomic_DNA"/>
</dbReference>
<reference evidence="3" key="1">
    <citation type="submission" date="2021-06" db="EMBL/GenBank/DDBJ databases">
        <authorList>
            <person name="Kallberg Y."/>
            <person name="Tangrot J."/>
            <person name="Rosling A."/>
        </authorList>
    </citation>
    <scope>NUCLEOTIDE SEQUENCE</scope>
    <source>
        <strain evidence="3">AZ414A</strain>
    </source>
</reference>
<comment type="caution">
    <text evidence="3">The sequence shown here is derived from an EMBL/GenBank/DDBJ whole genome shotgun (WGS) entry which is preliminary data.</text>
</comment>
<dbReference type="InterPro" id="IPR011765">
    <property type="entry name" value="Pept_M16_N"/>
</dbReference>
<feature type="domain" description="Peptidase M16 N-terminal" evidence="1">
    <location>
        <begin position="52"/>
        <end position="148"/>
    </location>
</feature>
<dbReference type="Pfam" id="PF00675">
    <property type="entry name" value="Peptidase_M16"/>
    <property type="match status" value="1"/>
</dbReference>
<dbReference type="Pfam" id="PF05193">
    <property type="entry name" value="Peptidase_M16_C"/>
    <property type="match status" value="1"/>
</dbReference>
<dbReference type="GO" id="GO:0046872">
    <property type="term" value="F:metal ion binding"/>
    <property type="evidence" value="ECO:0007669"/>
    <property type="project" value="InterPro"/>
</dbReference>
<dbReference type="InterPro" id="IPR007863">
    <property type="entry name" value="Peptidase_M16_C"/>
</dbReference>
<dbReference type="PANTHER" id="PTHR43016">
    <property type="entry name" value="PRESEQUENCE PROTEASE"/>
    <property type="match status" value="1"/>
</dbReference>
<keyword evidence="4" id="KW-1185">Reference proteome</keyword>
<evidence type="ECO:0000259" key="2">
    <source>
        <dbReference type="Pfam" id="PF05193"/>
    </source>
</evidence>
<name>A0A9N9BZU5_9GLOM</name>
<gene>
    <name evidence="3" type="ORF">DEBURN_LOCUS8719</name>
</gene>
<organism evidence="3 4">
    <name type="scientific">Diversispora eburnea</name>
    <dbReference type="NCBI Taxonomy" id="1213867"/>
    <lineage>
        <taxon>Eukaryota</taxon>
        <taxon>Fungi</taxon>
        <taxon>Fungi incertae sedis</taxon>
        <taxon>Mucoromycota</taxon>
        <taxon>Glomeromycotina</taxon>
        <taxon>Glomeromycetes</taxon>
        <taxon>Diversisporales</taxon>
        <taxon>Diversisporaceae</taxon>
        <taxon>Diversispora</taxon>
    </lineage>
</organism>
<dbReference type="Gene3D" id="3.30.830.10">
    <property type="entry name" value="Metalloenzyme, LuxS/M16 peptidase-like"/>
    <property type="match status" value="2"/>
</dbReference>
<feature type="domain" description="Peptidase M16 C-terminal" evidence="2">
    <location>
        <begin position="182"/>
        <end position="274"/>
    </location>
</feature>
<dbReference type="PANTHER" id="PTHR43016:SF16">
    <property type="entry name" value="METALLOPROTEASE, PUTATIVE (AFU_ORTHOLOGUE AFUA_4G07610)-RELATED"/>
    <property type="match status" value="1"/>
</dbReference>
<dbReference type="FunFam" id="3.30.830.10:FF:000015">
    <property type="entry name" value="Putative zinc metalloprotease"/>
    <property type="match status" value="1"/>
</dbReference>
<dbReference type="OrthoDB" id="4953at2759"/>
<evidence type="ECO:0000313" key="3">
    <source>
        <dbReference type="EMBL" id="CAG8584128.1"/>
    </source>
</evidence>
<evidence type="ECO:0000259" key="1">
    <source>
        <dbReference type="Pfam" id="PF00675"/>
    </source>
</evidence>